<evidence type="ECO:0000259" key="6">
    <source>
        <dbReference type="Pfam" id="PF04542"/>
    </source>
</evidence>
<dbReference type="SUPFAM" id="SSF88659">
    <property type="entry name" value="Sigma3 and sigma4 domains of RNA polymerase sigma factors"/>
    <property type="match status" value="1"/>
</dbReference>
<dbReference type="SUPFAM" id="SSF88946">
    <property type="entry name" value="Sigma2 domain of RNA polymerase sigma factors"/>
    <property type="match status" value="1"/>
</dbReference>
<dbReference type="InterPro" id="IPR013325">
    <property type="entry name" value="RNA_pol_sigma_r2"/>
</dbReference>
<gene>
    <name evidence="8" type="ORF">JIN87_18180</name>
</gene>
<evidence type="ECO:0000256" key="4">
    <source>
        <dbReference type="ARBA" id="ARBA00023125"/>
    </source>
</evidence>
<evidence type="ECO:0000256" key="2">
    <source>
        <dbReference type="ARBA" id="ARBA00023015"/>
    </source>
</evidence>
<dbReference type="GO" id="GO:0006352">
    <property type="term" value="P:DNA-templated transcription initiation"/>
    <property type="evidence" value="ECO:0007669"/>
    <property type="project" value="InterPro"/>
</dbReference>
<dbReference type="GO" id="GO:0016987">
    <property type="term" value="F:sigma factor activity"/>
    <property type="evidence" value="ECO:0007669"/>
    <property type="project" value="UniProtKB-KW"/>
</dbReference>
<dbReference type="EMBL" id="JAENIL010000036">
    <property type="protein sequence ID" value="MBK1878816.1"/>
    <property type="molecule type" value="Genomic_DNA"/>
</dbReference>
<evidence type="ECO:0000256" key="1">
    <source>
        <dbReference type="ARBA" id="ARBA00010641"/>
    </source>
</evidence>
<dbReference type="PANTHER" id="PTHR43133:SF8">
    <property type="entry name" value="RNA POLYMERASE SIGMA FACTOR HI_1459-RELATED"/>
    <property type="match status" value="1"/>
</dbReference>
<keyword evidence="9" id="KW-1185">Reference proteome</keyword>
<protein>
    <submittedName>
        <fullName evidence="8">Sigma-70 family RNA polymerase sigma factor</fullName>
    </submittedName>
</protein>
<comment type="caution">
    <text evidence="8">The sequence shown here is derived from an EMBL/GenBank/DDBJ whole genome shotgun (WGS) entry which is preliminary data.</text>
</comment>
<proteinExistence type="inferred from homology"/>
<dbReference type="PANTHER" id="PTHR43133">
    <property type="entry name" value="RNA POLYMERASE ECF-TYPE SIGMA FACTO"/>
    <property type="match status" value="1"/>
</dbReference>
<evidence type="ECO:0000313" key="9">
    <source>
        <dbReference type="Proteomes" id="UP000617628"/>
    </source>
</evidence>
<evidence type="ECO:0000259" key="7">
    <source>
        <dbReference type="Pfam" id="PF04545"/>
    </source>
</evidence>
<dbReference type="Gene3D" id="1.10.10.10">
    <property type="entry name" value="Winged helix-like DNA-binding domain superfamily/Winged helix DNA-binding domain"/>
    <property type="match status" value="1"/>
</dbReference>
<dbReference type="InterPro" id="IPR007627">
    <property type="entry name" value="RNA_pol_sigma70_r2"/>
</dbReference>
<reference evidence="8" key="1">
    <citation type="submission" date="2021-01" db="EMBL/GenBank/DDBJ databases">
        <title>Modified the classification status of verrucomicrobia.</title>
        <authorList>
            <person name="Feng X."/>
        </authorList>
    </citation>
    <scope>NUCLEOTIDE SEQUENCE</scope>
    <source>
        <strain evidence="8">KCTC 13126</strain>
    </source>
</reference>
<keyword evidence="2" id="KW-0805">Transcription regulation</keyword>
<accession>A0A934RYB1</accession>
<evidence type="ECO:0000313" key="8">
    <source>
        <dbReference type="EMBL" id="MBK1878816.1"/>
    </source>
</evidence>
<dbReference type="InterPro" id="IPR014284">
    <property type="entry name" value="RNA_pol_sigma-70_dom"/>
</dbReference>
<dbReference type="Pfam" id="PF04542">
    <property type="entry name" value="Sigma70_r2"/>
    <property type="match status" value="1"/>
</dbReference>
<feature type="domain" description="RNA polymerase sigma-70 region 4" evidence="7">
    <location>
        <begin position="117"/>
        <end position="164"/>
    </location>
</feature>
<comment type="similarity">
    <text evidence="1">Belongs to the sigma-70 factor family. ECF subfamily.</text>
</comment>
<dbReference type="Proteomes" id="UP000617628">
    <property type="component" value="Unassembled WGS sequence"/>
</dbReference>
<dbReference type="InterPro" id="IPR013324">
    <property type="entry name" value="RNA_pol_sigma_r3/r4-like"/>
</dbReference>
<organism evidence="8 9">
    <name type="scientific">Pelagicoccus mobilis</name>
    <dbReference type="NCBI Taxonomy" id="415221"/>
    <lineage>
        <taxon>Bacteria</taxon>
        <taxon>Pseudomonadati</taxon>
        <taxon>Verrucomicrobiota</taxon>
        <taxon>Opitutia</taxon>
        <taxon>Puniceicoccales</taxon>
        <taxon>Pelagicoccaceae</taxon>
        <taxon>Pelagicoccus</taxon>
    </lineage>
</organism>
<dbReference type="AlphaFoldDB" id="A0A934RYB1"/>
<dbReference type="InterPro" id="IPR039425">
    <property type="entry name" value="RNA_pol_sigma-70-like"/>
</dbReference>
<keyword evidence="3" id="KW-0731">Sigma factor</keyword>
<dbReference type="RefSeq" id="WP_200357030.1">
    <property type="nucleotide sequence ID" value="NZ_JAENIL010000036.1"/>
</dbReference>
<sequence>MNETTLQDWEALYDERSGKMLLFAKQFVGCVATAEDVVQEGFLRFWKSRMSHPEEKRESHLYGCVRWAALDYLRRTKRARVREENYSADEAALTGSQESFECPVENQETAALLEASLAKLPPEQREVVVLKVWAELTLQEIGDSLGISPNTAASRYRYALEALRREVRIFDYAD</sequence>
<keyword evidence="5" id="KW-0804">Transcription</keyword>
<name>A0A934RYB1_9BACT</name>
<evidence type="ECO:0000256" key="3">
    <source>
        <dbReference type="ARBA" id="ARBA00023082"/>
    </source>
</evidence>
<keyword evidence="4" id="KW-0238">DNA-binding</keyword>
<dbReference type="InterPro" id="IPR036388">
    <property type="entry name" value="WH-like_DNA-bd_sf"/>
</dbReference>
<feature type="domain" description="RNA polymerase sigma-70 region 2" evidence="6">
    <location>
        <begin position="20"/>
        <end position="78"/>
    </location>
</feature>
<evidence type="ECO:0000256" key="5">
    <source>
        <dbReference type="ARBA" id="ARBA00023163"/>
    </source>
</evidence>
<dbReference type="Pfam" id="PF04545">
    <property type="entry name" value="Sigma70_r4"/>
    <property type="match status" value="1"/>
</dbReference>
<dbReference type="Gene3D" id="1.10.1740.10">
    <property type="match status" value="1"/>
</dbReference>
<dbReference type="NCBIfam" id="TIGR02937">
    <property type="entry name" value="sigma70-ECF"/>
    <property type="match status" value="1"/>
</dbReference>
<dbReference type="InterPro" id="IPR007630">
    <property type="entry name" value="RNA_pol_sigma70_r4"/>
</dbReference>
<dbReference type="GO" id="GO:0003677">
    <property type="term" value="F:DNA binding"/>
    <property type="evidence" value="ECO:0007669"/>
    <property type="project" value="UniProtKB-KW"/>
</dbReference>
<dbReference type="CDD" id="cd06171">
    <property type="entry name" value="Sigma70_r4"/>
    <property type="match status" value="1"/>
</dbReference>